<reference evidence="1 2" key="1">
    <citation type="submission" date="2018-04" db="EMBL/GenBank/DDBJ databases">
        <title>Genomic Encyclopedia of Archaeal and Bacterial Type Strains, Phase II (KMG-II): from individual species to whole genera.</title>
        <authorList>
            <person name="Goeker M."/>
        </authorList>
    </citation>
    <scope>NUCLEOTIDE SEQUENCE [LARGE SCALE GENOMIC DNA]</scope>
    <source>
        <strain evidence="1 2">DSM 26809</strain>
    </source>
</reference>
<accession>A0A2T5JE39</accession>
<dbReference type="AlphaFoldDB" id="A0A2T5JE39"/>
<dbReference type="RefSeq" id="WP_107827926.1">
    <property type="nucleotide sequence ID" value="NZ_CP160205.1"/>
</dbReference>
<organism evidence="1 2">
    <name type="scientific">Mucilaginibacter yixingensis</name>
    <dbReference type="NCBI Taxonomy" id="1295612"/>
    <lineage>
        <taxon>Bacteria</taxon>
        <taxon>Pseudomonadati</taxon>
        <taxon>Bacteroidota</taxon>
        <taxon>Sphingobacteriia</taxon>
        <taxon>Sphingobacteriales</taxon>
        <taxon>Sphingobacteriaceae</taxon>
        <taxon>Mucilaginibacter</taxon>
    </lineage>
</organism>
<evidence type="ECO:0008006" key="3">
    <source>
        <dbReference type="Google" id="ProtNLM"/>
    </source>
</evidence>
<sequence>MTTVEIFKTNVCEPRTGQRLIKKLLRHYPEARINFDLEDCDRVLRVEGRLLSSEQIAATLQNEGFECEVLN</sequence>
<comment type="caution">
    <text evidence="1">The sequence shown here is derived from an EMBL/GenBank/DDBJ whole genome shotgun (WGS) entry which is preliminary data.</text>
</comment>
<name>A0A2T5JE39_9SPHI</name>
<dbReference type="OrthoDB" id="1036397at2"/>
<dbReference type="Proteomes" id="UP000244168">
    <property type="component" value="Unassembled WGS sequence"/>
</dbReference>
<dbReference type="EMBL" id="QAOQ01000002">
    <property type="protein sequence ID" value="PTR00030.1"/>
    <property type="molecule type" value="Genomic_DNA"/>
</dbReference>
<proteinExistence type="predicted"/>
<protein>
    <recommendedName>
        <fullName evidence="3">Copper chaperone CopZ</fullName>
    </recommendedName>
</protein>
<keyword evidence="2" id="KW-1185">Reference proteome</keyword>
<gene>
    <name evidence="1" type="ORF">C8P68_102861</name>
</gene>
<evidence type="ECO:0000313" key="1">
    <source>
        <dbReference type="EMBL" id="PTR00030.1"/>
    </source>
</evidence>
<evidence type="ECO:0000313" key="2">
    <source>
        <dbReference type="Proteomes" id="UP000244168"/>
    </source>
</evidence>